<keyword evidence="2" id="KW-1185">Reference proteome</keyword>
<protein>
    <submittedName>
        <fullName evidence="1">Uncharacterized protein</fullName>
    </submittedName>
</protein>
<comment type="caution">
    <text evidence="1">The sequence shown here is derived from an EMBL/GenBank/DDBJ whole genome shotgun (WGS) entry which is preliminary data.</text>
</comment>
<name>A0AAD3P988_NEPGR</name>
<dbReference type="EMBL" id="BSYO01000002">
    <property type="protein sequence ID" value="GMH00264.1"/>
    <property type="molecule type" value="Genomic_DNA"/>
</dbReference>
<gene>
    <name evidence="1" type="ORF">Nepgr_002103</name>
</gene>
<proteinExistence type="predicted"/>
<evidence type="ECO:0000313" key="2">
    <source>
        <dbReference type="Proteomes" id="UP001279734"/>
    </source>
</evidence>
<accession>A0AAD3P988</accession>
<dbReference type="AlphaFoldDB" id="A0AAD3P988"/>
<organism evidence="1 2">
    <name type="scientific">Nepenthes gracilis</name>
    <name type="common">Slender pitcher plant</name>
    <dbReference type="NCBI Taxonomy" id="150966"/>
    <lineage>
        <taxon>Eukaryota</taxon>
        <taxon>Viridiplantae</taxon>
        <taxon>Streptophyta</taxon>
        <taxon>Embryophyta</taxon>
        <taxon>Tracheophyta</taxon>
        <taxon>Spermatophyta</taxon>
        <taxon>Magnoliopsida</taxon>
        <taxon>eudicotyledons</taxon>
        <taxon>Gunneridae</taxon>
        <taxon>Pentapetalae</taxon>
        <taxon>Caryophyllales</taxon>
        <taxon>Nepenthaceae</taxon>
        <taxon>Nepenthes</taxon>
    </lineage>
</organism>
<dbReference type="Proteomes" id="UP001279734">
    <property type="component" value="Unassembled WGS sequence"/>
</dbReference>
<evidence type="ECO:0000313" key="1">
    <source>
        <dbReference type="EMBL" id="GMH00264.1"/>
    </source>
</evidence>
<reference evidence="1" key="1">
    <citation type="submission" date="2023-05" db="EMBL/GenBank/DDBJ databases">
        <title>Nepenthes gracilis genome sequencing.</title>
        <authorList>
            <person name="Fukushima K."/>
        </authorList>
    </citation>
    <scope>NUCLEOTIDE SEQUENCE</scope>
    <source>
        <strain evidence="1">SING2019-196</strain>
    </source>
</reference>
<sequence>MRAEFPIAVVGFMSQSTLLRRSSRGEQPRELGGTQPYKVVAIEDLTSASHLNSTVRTLVVAQRMACSAFLFKHSIVPADGLSHELVAVCRNQKKEEKQAPTHSNK</sequence>